<comment type="cofactor">
    <cofactor evidence="1">
        <name>Zn(2+)</name>
        <dbReference type="ChEBI" id="CHEBI:29105"/>
    </cofactor>
</comment>
<dbReference type="PANTHER" id="PTHR42978:SF7">
    <property type="entry name" value="METALLO-HYDROLASE RV2300C-RELATED"/>
    <property type="match status" value="1"/>
</dbReference>
<name>A0ABN1H833_9ACTN</name>
<dbReference type="Gene3D" id="3.60.15.10">
    <property type="entry name" value="Ribonuclease Z/Hydroxyacylglutathione hydrolase-like"/>
    <property type="match status" value="1"/>
</dbReference>
<dbReference type="EMBL" id="BAAAGU010000003">
    <property type="protein sequence ID" value="GAA0632012.1"/>
    <property type="molecule type" value="Genomic_DNA"/>
</dbReference>
<comment type="similarity">
    <text evidence="2">Belongs to the metallo-beta-lactamase superfamily.</text>
</comment>
<dbReference type="InterPro" id="IPR051013">
    <property type="entry name" value="MBL_superfamily_lactonases"/>
</dbReference>
<keyword evidence="4" id="KW-0378">Hydrolase</keyword>
<gene>
    <name evidence="6" type="ORF">GCM10009535_04560</name>
</gene>
<dbReference type="Proteomes" id="UP001500724">
    <property type="component" value="Unassembled WGS sequence"/>
</dbReference>
<evidence type="ECO:0000256" key="3">
    <source>
        <dbReference type="ARBA" id="ARBA00022723"/>
    </source>
</evidence>
<evidence type="ECO:0000313" key="7">
    <source>
        <dbReference type="Proteomes" id="UP001500724"/>
    </source>
</evidence>
<reference evidence="6 7" key="1">
    <citation type="journal article" date="2019" name="Int. J. Syst. Evol. Microbiol.">
        <title>The Global Catalogue of Microorganisms (GCM) 10K type strain sequencing project: providing services to taxonomists for standard genome sequencing and annotation.</title>
        <authorList>
            <consortium name="The Broad Institute Genomics Platform"/>
            <consortium name="The Broad Institute Genome Sequencing Center for Infectious Disease"/>
            <person name="Wu L."/>
            <person name="Ma J."/>
        </authorList>
    </citation>
    <scope>NUCLEOTIDE SEQUENCE [LARGE SCALE GENOMIC DNA]</scope>
    <source>
        <strain evidence="6 7">JCM 10367</strain>
    </source>
</reference>
<evidence type="ECO:0000256" key="5">
    <source>
        <dbReference type="ARBA" id="ARBA00022833"/>
    </source>
</evidence>
<keyword evidence="3" id="KW-0479">Metal-binding</keyword>
<evidence type="ECO:0000256" key="2">
    <source>
        <dbReference type="ARBA" id="ARBA00007749"/>
    </source>
</evidence>
<keyword evidence="5" id="KW-0862">Zinc</keyword>
<organism evidence="6 7">
    <name type="scientific">Streptomyces thermocarboxydovorans</name>
    <dbReference type="NCBI Taxonomy" id="59298"/>
    <lineage>
        <taxon>Bacteria</taxon>
        <taxon>Bacillati</taxon>
        <taxon>Actinomycetota</taxon>
        <taxon>Actinomycetes</taxon>
        <taxon>Kitasatosporales</taxon>
        <taxon>Streptomycetaceae</taxon>
        <taxon>Streptomyces</taxon>
    </lineage>
</organism>
<evidence type="ECO:0000256" key="1">
    <source>
        <dbReference type="ARBA" id="ARBA00001947"/>
    </source>
</evidence>
<comment type="caution">
    <text evidence="6">The sequence shown here is derived from an EMBL/GenBank/DDBJ whole genome shotgun (WGS) entry which is preliminary data.</text>
</comment>
<keyword evidence="7" id="KW-1185">Reference proteome</keyword>
<dbReference type="SUPFAM" id="SSF56281">
    <property type="entry name" value="Metallo-hydrolase/oxidoreductase"/>
    <property type="match status" value="1"/>
</dbReference>
<dbReference type="InterPro" id="IPR036866">
    <property type="entry name" value="RibonucZ/Hydroxyglut_hydro"/>
</dbReference>
<evidence type="ECO:0008006" key="8">
    <source>
        <dbReference type="Google" id="ProtNLM"/>
    </source>
</evidence>
<evidence type="ECO:0000256" key="4">
    <source>
        <dbReference type="ARBA" id="ARBA00022801"/>
    </source>
</evidence>
<sequence length="134" mass="14559">MHAVRTCRAGNDERLARLRRASELTGISSGIVLISLPGHTRGHAAVAVNAGDHWVLHVGDAFYHRGQVDGSKAPKPWLQIERVVAHDRRAVQANHERLSELWRAADQDLVLVNAHGPDLFAVARAGTGSAEGQR</sequence>
<proteinExistence type="inferred from homology"/>
<protein>
    <recommendedName>
        <fullName evidence="8">Metallo-beta-lactamase domain-containing protein</fullName>
    </recommendedName>
</protein>
<evidence type="ECO:0000313" key="6">
    <source>
        <dbReference type="EMBL" id="GAA0632012.1"/>
    </source>
</evidence>
<accession>A0ABN1H833</accession>
<dbReference type="PANTHER" id="PTHR42978">
    <property type="entry name" value="QUORUM-QUENCHING LACTONASE YTNP-RELATED-RELATED"/>
    <property type="match status" value="1"/>
</dbReference>